<sequence>MTMEQSWFSFVPRPHTPPVGTTPPKSLHDWEEKFFYVKRRVIPVDMPWKVVAERQRVPDHPVMEGFREQAWFKDLVAHASPFDTGMCSEAMLALLGMSRVQLVEGKEPVVAAPGVLLYSGMSKFNAFLARDKAPLEWIDSAVGRVSVIDQMVDRFYFPYLEFKPSGMIISREHPINPNPLCSVPHVTTPYFVVSFDEESTGSSVELVHPPPPRGRKKSTPRAHKHKVLSQVKSAPLSACGEGPYFGQREGRVESSSSAPEDVDVPETPLKKKRKLGKVQSGKSGSSRSKGSGGAGPAPFTLEISPPPERRPLIQKTVKKVTIVSPQAPGSSSGPTPSEALAEAEKARAEKEAAEAEKRANEAAAKKAEAEKVAAEKLRLEEIAKKAEEEKAFSCEKAEAEAKAKSDEEATRVASKQVLSESSPGGGSDTGVVGQVGLLIASRK</sequence>
<feature type="compositionally biased region" description="Low complexity" evidence="1">
    <location>
        <begin position="280"/>
        <end position="289"/>
    </location>
</feature>
<feature type="compositionally biased region" description="Basic and acidic residues" evidence="1">
    <location>
        <begin position="342"/>
        <end position="369"/>
    </location>
</feature>
<feature type="non-terminal residue" evidence="2">
    <location>
        <position position="1"/>
    </location>
</feature>
<feature type="region of interest" description="Disordered" evidence="1">
    <location>
        <begin position="387"/>
        <end position="432"/>
    </location>
</feature>
<organism evidence="2 3">
    <name type="scientific">Ambrosia artemisiifolia</name>
    <name type="common">Common ragweed</name>
    <dbReference type="NCBI Taxonomy" id="4212"/>
    <lineage>
        <taxon>Eukaryota</taxon>
        <taxon>Viridiplantae</taxon>
        <taxon>Streptophyta</taxon>
        <taxon>Embryophyta</taxon>
        <taxon>Tracheophyta</taxon>
        <taxon>Spermatophyta</taxon>
        <taxon>Magnoliopsida</taxon>
        <taxon>eudicotyledons</taxon>
        <taxon>Gunneridae</taxon>
        <taxon>Pentapetalae</taxon>
        <taxon>asterids</taxon>
        <taxon>campanulids</taxon>
        <taxon>Asterales</taxon>
        <taxon>Asteraceae</taxon>
        <taxon>Asteroideae</taxon>
        <taxon>Heliantheae alliance</taxon>
        <taxon>Heliantheae</taxon>
        <taxon>Ambrosia</taxon>
    </lineage>
</organism>
<evidence type="ECO:0000256" key="1">
    <source>
        <dbReference type="SAM" id="MobiDB-lite"/>
    </source>
</evidence>
<dbReference type="AlphaFoldDB" id="A0AAD5D6I3"/>
<dbReference type="EMBL" id="JAMZMK010005269">
    <property type="protein sequence ID" value="KAI7753784.1"/>
    <property type="molecule type" value="Genomic_DNA"/>
</dbReference>
<evidence type="ECO:0000313" key="2">
    <source>
        <dbReference type="EMBL" id="KAI7753784.1"/>
    </source>
</evidence>
<accession>A0AAD5D6I3</accession>
<protein>
    <submittedName>
        <fullName evidence="2">Uncharacterized protein</fullName>
    </submittedName>
</protein>
<feature type="compositionally biased region" description="Polar residues" evidence="1">
    <location>
        <begin position="323"/>
        <end position="335"/>
    </location>
</feature>
<feature type="region of interest" description="Disordered" evidence="1">
    <location>
        <begin position="202"/>
        <end position="369"/>
    </location>
</feature>
<evidence type="ECO:0000313" key="3">
    <source>
        <dbReference type="Proteomes" id="UP001206925"/>
    </source>
</evidence>
<dbReference type="Proteomes" id="UP001206925">
    <property type="component" value="Unassembled WGS sequence"/>
</dbReference>
<name>A0AAD5D6I3_AMBAR</name>
<reference evidence="2" key="1">
    <citation type="submission" date="2022-06" db="EMBL/GenBank/DDBJ databases">
        <title>Uncovering the hologenomic basis of an extraordinary plant invasion.</title>
        <authorList>
            <person name="Bieker V.C."/>
            <person name="Martin M.D."/>
            <person name="Gilbert T."/>
            <person name="Hodgins K."/>
            <person name="Battlay P."/>
            <person name="Petersen B."/>
            <person name="Wilson J."/>
        </authorList>
    </citation>
    <scope>NUCLEOTIDE SEQUENCE</scope>
    <source>
        <strain evidence="2">AA19_3_7</strain>
        <tissue evidence="2">Leaf</tissue>
    </source>
</reference>
<comment type="caution">
    <text evidence="2">The sequence shown here is derived from an EMBL/GenBank/DDBJ whole genome shotgun (WGS) entry which is preliminary data.</text>
</comment>
<feature type="compositionally biased region" description="Basic and acidic residues" evidence="1">
    <location>
        <begin position="387"/>
        <end position="410"/>
    </location>
</feature>
<proteinExistence type="predicted"/>
<keyword evidence="3" id="KW-1185">Reference proteome</keyword>
<gene>
    <name evidence="2" type="ORF">M8C21_022220</name>
</gene>
<feature type="compositionally biased region" description="Basic residues" evidence="1">
    <location>
        <begin position="213"/>
        <end position="227"/>
    </location>
</feature>